<feature type="signal peptide" evidence="1">
    <location>
        <begin position="1"/>
        <end position="26"/>
    </location>
</feature>
<keyword evidence="4" id="KW-1185">Reference proteome</keyword>
<dbReference type="Proteomes" id="UP000326671">
    <property type="component" value="Unassembled WGS sequence"/>
</dbReference>
<keyword evidence="1" id="KW-0732">Signal</keyword>
<dbReference type="RefSeq" id="WP_150441043.1">
    <property type="nucleotide sequence ID" value="NZ_VYKL01000025.1"/>
</dbReference>
<dbReference type="InterPro" id="IPR036465">
    <property type="entry name" value="vWFA_dom_sf"/>
</dbReference>
<dbReference type="InterPro" id="IPR002035">
    <property type="entry name" value="VWF_A"/>
</dbReference>
<sequence length="541" mass="58800">MRKFINLFLSLFLVFVPLFGSVQAQAESSLDTSYMIVIDASGSMDGNDRMERAKSSAENFLNGIKGLNVEAGLMVFYDCGDIRVLHELTTDIDALIQPLRQIQPSGLTPLAGSIAFGANYLHQNGLGDKGKLIAYTDGMDTCGGSYPEARDAIEGLEIDIWGIDLSPEDERAIEEGLGQDVKDMDEPPVELSRILVDPFPENFYVGQSIQVHVKGEWSDGSIQAIPPNEVQYKSSREDIAVISNTGQMTALARGSSYIDFTYQGQTLRTTVTVKPAPTLDRLFVDPFPENVMAGEVFQLQLKGEWSDGSVKTISPDEINYKSSREDRIVISDDGQMTALASGSSYVEFEYGNKKLRIVVTIKRAPTLTDFYLDSTLPSTLVLGDVYTISGLKAKWSDGSVIDVPVTDVTVSSSRPDRVQVKNGELEAVASGLTSITLEYKGKTIRSSVKVTTGKTLTNFYLDSALPSSLTIGDTYTISGLKAKWSDGSVTDVPVTDVTVSSSRSDRIKVTNGELEAVALGSSYIYLEYGGKTIQSTVKATR</sequence>
<name>A0A5J5HMH9_9BACI</name>
<dbReference type="Pfam" id="PF02368">
    <property type="entry name" value="Big_2"/>
    <property type="match status" value="1"/>
</dbReference>
<dbReference type="InterPro" id="IPR008964">
    <property type="entry name" value="Invasin/intimin_cell_adhesion"/>
</dbReference>
<proteinExistence type="predicted"/>
<evidence type="ECO:0000313" key="4">
    <source>
        <dbReference type="Proteomes" id="UP000326671"/>
    </source>
</evidence>
<dbReference type="Gene3D" id="3.40.50.410">
    <property type="entry name" value="von Willebrand factor, type A domain"/>
    <property type="match status" value="1"/>
</dbReference>
<reference evidence="3 4" key="1">
    <citation type="submission" date="2019-09" db="EMBL/GenBank/DDBJ databases">
        <title>Whole genome sequences of isolates from the Mars Exploration Rovers.</title>
        <authorList>
            <person name="Seuylemezian A."/>
            <person name="Vaishampayan P."/>
        </authorList>
    </citation>
    <scope>NUCLEOTIDE SEQUENCE [LARGE SCALE GENOMIC DNA]</scope>
    <source>
        <strain evidence="3 4">MER_TA_151</strain>
    </source>
</reference>
<dbReference type="Gene3D" id="2.60.40.1080">
    <property type="match status" value="3"/>
</dbReference>
<feature type="domain" description="VWFA" evidence="2">
    <location>
        <begin position="33"/>
        <end position="225"/>
    </location>
</feature>
<organism evidence="3 4">
    <name type="scientific">Niallia endozanthoxylica</name>
    <dbReference type="NCBI Taxonomy" id="2036016"/>
    <lineage>
        <taxon>Bacteria</taxon>
        <taxon>Bacillati</taxon>
        <taxon>Bacillota</taxon>
        <taxon>Bacilli</taxon>
        <taxon>Bacillales</taxon>
        <taxon>Bacillaceae</taxon>
        <taxon>Niallia</taxon>
    </lineage>
</organism>
<dbReference type="SUPFAM" id="SSF53300">
    <property type="entry name" value="vWA-like"/>
    <property type="match status" value="1"/>
</dbReference>
<protein>
    <submittedName>
        <fullName evidence="3">VWA domain-containing protein</fullName>
    </submittedName>
</protein>
<gene>
    <name evidence="3" type="ORF">F4V44_16140</name>
</gene>
<evidence type="ECO:0000313" key="3">
    <source>
        <dbReference type="EMBL" id="KAA9022048.1"/>
    </source>
</evidence>
<dbReference type="SMART" id="SM00327">
    <property type="entry name" value="VWA"/>
    <property type="match status" value="1"/>
</dbReference>
<dbReference type="OrthoDB" id="2348975at2"/>
<dbReference type="EMBL" id="VYKL01000025">
    <property type="protein sequence ID" value="KAA9022048.1"/>
    <property type="molecule type" value="Genomic_DNA"/>
</dbReference>
<feature type="chain" id="PRO_5023902156" evidence="1">
    <location>
        <begin position="27"/>
        <end position="541"/>
    </location>
</feature>
<dbReference type="PROSITE" id="PS50234">
    <property type="entry name" value="VWFA"/>
    <property type="match status" value="1"/>
</dbReference>
<dbReference type="SUPFAM" id="SSF49373">
    <property type="entry name" value="Invasin/intimin cell-adhesion fragments"/>
    <property type="match status" value="1"/>
</dbReference>
<evidence type="ECO:0000259" key="2">
    <source>
        <dbReference type="PROSITE" id="PS50234"/>
    </source>
</evidence>
<dbReference type="InterPro" id="IPR003343">
    <property type="entry name" value="Big_2"/>
</dbReference>
<dbReference type="AlphaFoldDB" id="A0A5J5HMH9"/>
<evidence type="ECO:0000256" key="1">
    <source>
        <dbReference type="SAM" id="SignalP"/>
    </source>
</evidence>
<accession>A0A5J5HMH9</accession>
<dbReference type="Pfam" id="PF13519">
    <property type="entry name" value="VWA_2"/>
    <property type="match status" value="1"/>
</dbReference>
<comment type="caution">
    <text evidence="3">The sequence shown here is derived from an EMBL/GenBank/DDBJ whole genome shotgun (WGS) entry which is preliminary data.</text>
</comment>